<gene>
    <name evidence="3" type="ORF">GCM10008957_07920</name>
</gene>
<dbReference type="PROSITE" id="PS51819">
    <property type="entry name" value="VOC"/>
    <property type="match status" value="2"/>
</dbReference>
<protein>
    <recommendedName>
        <fullName evidence="2">VOC domain-containing protein</fullName>
    </recommendedName>
</protein>
<dbReference type="InterPro" id="IPR037523">
    <property type="entry name" value="VOC_core"/>
</dbReference>
<comment type="caution">
    <text evidence="3">The sequence shown here is derived from an EMBL/GenBank/DDBJ whole genome shotgun (WGS) entry which is preliminary data.</text>
</comment>
<dbReference type="InterPro" id="IPR029058">
    <property type="entry name" value="AB_hydrolase_fold"/>
</dbReference>
<dbReference type="GO" id="GO:0016787">
    <property type="term" value="F:hydrolase activity"/>
    <property type="evidence" value="ECO:0007669"/>
    <property type="project" value="InterPro"/>
</dbReference>
<proteinExistence type="predicted"/>
<feature type="region of interest" description="Disordered" evidence="1">
    <location>
        <begin position="311"/>
        <end position="348"/>
    </location>
</feature>
<dbReference type="InterPro" id="IPR052537">
    <property type="entry name" value="Extradiol_RC_dioxygenase"/>
</dbReference>
<feature type="domain" description="VOC" evidence="2">
    <location>
        <begin position="1"/>
        <end position="118"/>
    </location>
</feature>
<name>A0A918BZH0_9DEIO</name>
<reference evidence="3" key="2">
    <citation type="submission" date="2020-09" db="EMBL/GenBank/DDBJ databases">
        <authorList>
            <person name="Sun Q."/>
            <person name="Ohkuma M."/>
        </authorList>
    </citation>
    <scope>NUCLEOTIDE SEQUENCE</scope>
    <source>
        <strain evidence="3">JCM 31311</strain>
    </source>
</reference>
<dbReference type="InterPro" id="IPR003140">
    <property type="entry name" value="PLipase/COase/thioEstase"/>
</dbReference>
<dbReference type="CDD" id="cd08347">
    <property type="entry name" value="PcpA_C_like"/>
    <property type="match status" value="1"/>
</dbReference>
<keyword evidence="4" id="KW-1185">Reference proteome</keyword>
<dbReference type="Pfam" id="PF02230">
    <property type="entry name" value="Abhydrolase_2"/>
    <property type="match status" value="1"/>
</dbReference>
<feature type="compositionally biased region" description="Polar residues" evidence="1">
    <location>
        <begin position="325"/>
        <end position="340"/>
    </location>
</feature>
<evidence type="ECO:0000256" key="1">
    <source>
        <dbReference type="SAM" id="MobiDB-lite"/>
    </source>
</evidence>
<dbReference type="Proteomes" id="UP000603865">
    <property type="component" value="Unassembled WGS sequence"/>
</dbReference>
<organism evidence="3 4">
    <name type="scientific">Deinococcus ruber</name>
    <dbReference type="NCBI Taxonomy" id="1848197"/>
    <lineage>
        <taxon>Bacteria</taxon>
        <taxon>Thermotogati</taxon>
        <taxon>Deinococcota</taxon>
        <taxon>Deinococci</taxon>
        <taxon>Deinococcales</taxon>
        <taxon>Deinococcaceae</taxon>
        <taxon>Deinococcus</taxon>
    </lineage>
</organism>
<dbReference type="SUPFAM" id="SSF53474">
    <property type="entry name" value="alpha/beta-Hydrolases"/>
    <property type="match status" value="1"/>
</dbReference>
<dbReference type="Gene3D" id="3.10.180.10">
    <property type="entry name" value="2,3-Dihydroxybiphenyl 1,2-Dioxygenase, domain 1"/>
    <property type="match status" value="2"/>
</dbReference>
<dbReference type="PANTHER" id="PTHR36110:SF4">
    <property type="entry name" value="RING-CLEAVING DIOXYGENASE MHQA-RELATED"/>
    <property type="match status" value="1"/>
</dbReference>
<dbReference type="InterPro" id="IPR029068">
    <property type="entry name" value="Glyas_Bleomycin-R_OHBP_Dase"/>
</dbReference>
<evidence type="ECO:0000313" key="4">
    <source>
        <dbReference type="Proteomes" id="UP000603865"/>
    </source>
</evidence>
<dbReference type="Gene3D" id="3.40.50.1820">
    <property type="entry name" value="alpha/beta hydrolase"/>
    <property type="match status" value="1"/>
</dbReference>
<dbReference type="Pfam" id="PF00903">
    <property type="entry name" value="Glyoxalase"/>
    <property type="match status" value="1"/>
</dbReference>
<dbReference type="EMBL" id="BMQL01000002">
    <property type="protein sequence ID" value="GGQ97826.1"/>
    <property type="molecule type" value="Genomic_DNA"/>
</dbReference>
<accession>A0A918BZH0</accession>
<sequence>MAASAQRNIDFYSVVLGQRVVKVTVNFDDPGTYHLYYGDQVGSPGTVMTHFPWQGAARGVRGNGEAVATAYSIAAASLDYWRERLSEHGFVPTESQRFGHTVLSAEDPDGTLIELIVDERAAGLDVPVPWPASPVPAQHALQGFHSVTLWVGSVKPIADLLVGQLGFEAAGQDTDPEGTRYRFRGAGAGVGLYVDAVERPGKPRGRFGAGSIHHVALRTVDDSEQAEYMATLKQAGYQPTPVQDRQYFHSIYFREPNGVLFEIATDAPGFDADESVDELGSHLMLPEWFESKRAAIEQRVPRVVNHEYNVEIGGGTSGRPVQAVSPAQSSESTAPRQPTQARDADTLRAGRPLSEARVALILVHGRGGSAADILQLTDVWNQSVYAYLAPQAPSLAGQGPSWYPQSFLAPVEQNQPALGTALGRLEALMAELAAAGIPAERVMLGGFSQGACLVSEFVARHPQRYGGVFVYSGGLITLEHSGNLAGTPIFMGNSDQDAHVPLERFQQSAALFTALGGKVDARVYPGMPHTIVQEELDAVGRMMQALAFESV</sequence>
<dbReference type="AlphaFoldDB" id="A0A918BZH0"/>
<evidence type="ECO:0000313" key="3">
    <source>
        <dbReference type="EMBL" id="GGQ97826.1"/>
    </source>
</evidence>
<evidence type="ECO:0000259" key="2">
    <source>
        <dbReference type="PROSITE" id="PS51819"/>
    </source>
</evidence>
<reference evidence="3" key="1">
    <citation type="journal article" date="2014" name="Int. J. Syst. Evol. Microbiol.">
        <title>Complete genome sequence of Corynebacterium casei LMG S-19264T (=DSM 44701T), isolated from a smear-ripened cheese.</title>
        <authorList>
            <consortium name="US DOE Joint Genome Institute (JGI-PGF)"/>
            <person name="Walter F."/>
            <person name="Albersmeier A."/>
            <person name="Kalinowski J."/>
            <person name="Ruckert C."/>
        </authorList>
    </citation>
    <scope>NUCLEOTIDE SEQUENCE</scope>
    <source>
        <strain evidence="3">JCM 31311</strain>
    </source>
</reference>
<feature type="domain" description="VOC" evidence="2">
    <location>
        <begin position="143"/>
        <end position="266"/>
    </location>
</feature>
<dbReference type="SUPFAM" id="SSF54593">
    <property type="entry name" value="Glyoxalase/Bleomycin resistance protein/Dihydroxybiphenyl dioxygenase"/>
    <property type="match status" value="1"/>
</dbReference>
<dbReference type="PANTHER" id="PTHR36110">
    <property type="entry name" value="RING-CLEAVING DIOXYGENASE MHQE-RELATED"/>
    <property type="match status" value="1"/>
</dbReference>
<dbReference type="InterPro" id="IPR004360">
    <property type="entry name" value="Glyas_Fos-R_dOase_dom"/>
</dbReference>